<protein>
    <submittedName>
        <fullName evidence="1">Uncharacterized protein</fullName>
    </submittedName>
</protein>
<evidence type="ECO:0000313" key="2">
    <source>
        <dbReference type="Proteomes" id="UP001194696"/>
    </source>
</evidence>
<evidence type="ECO:0000313" key="1">
    <source>
        <dbReference type="EMBL" id="KAG0278487.1"/>
    </source>
</evidence>
<dbReference type="Proteomes" id="UP001194696">
    <property type="component" value="Unassembled WGS sequence"/>
</dbReference>
<comment type="caution">
    <text evidence="1">The sequence shown here is derived from an EMBL/GenBank/DDBJ whole genome shotgun (WGS) entry which is preliminary data.</text>
</comment>
<reference evidence="1 2" key="1">
    <citation type="journal article" date="2020" name="Fungal Divers.">
        <title>Resolving the Mortierellaceae phylogeny through synthesis of multi-gene phylogenetics and phylogenomics.</title>
        <authorList>
            <person name="Vandepol N."/>
            <person name="Liber J."/>
            <person name="Desiro A."/>
            <person name="Na H."/>
            <person name="Kennedy M."/>
            <person name="Barry K."/>
            <person name="Grigoriev I.V."/>
            <person name="Miller A.N."/>
            <person name="O'Donnell K."/>
            <person name="Stajich J.E."/>
            <person name="Bonito G."/>
        </authorList>
    </citation>
    <scope>NUCLEOTIDE SEQUENCE [LARGE SCALE GENOMIC DNA]</scope>
    <source>
        <strain evidence="1 2">AD045</strain>
    </source>
</reference>
<name>A0ABQ7JKP5_9FUNG</name>
<organism evidence="1 2">
    <name type="scientific">Linnemannia gamsii</name>
    <dbReference type="NCBI Taxonomy" id="64522"/>
    <lineage>
        <taxon>Eukaryota</taxon>
        <taxon>Fungi</taxon>
        <taxon>Fungi incertae sedis</taxon>
        <taxon>Mucoromycota</taxon>
        <taxon>Mortierellomycotina</taxon>
        <taxon>Mortierellomycetes</taxon>
        <taxon>Mortierellales</taxon>
        <taxon>Mortierellaceae</taxon>
        <taxon>Linnemannia</taxon>
    </lineage>
</organism>
<proteinExistence type="predicted"/>
<sequence>MSHQKEDQAPVFNSNVYGAYNNDDDDMNMSSSIVSFGDPNLDEIALQMVFLAIHLVMDNGVQDDSDDDYDFVDDHEELFMPDVFESFDEPDLDEIAWQVIPLVLSNDRGQPR</sequence>
<accession>A0ABQ7JKP5</accession>
<dbReference type="EMBL" id="JAAAIM010001445">
    <property type="protein sequence ID" value="KAG0278487.1"/>
    <property type="molecule type" value="Genomic_DNA"/>
</dbReference>
<gene>
    <name evidence="1" type="ORF">BGZ96_002363</name>
</gene>
<keyword evidence="2" id="KW-1185">Reference proteome</keyword>